<dbReference type="InterPro" id="IPR010982">
    <property type="entry name" value="Lambda_DNA-bd_dom_sf"/>
</dbReference>
<dbReference type="Gene3D" id="1.10.260.40">
    <property type="entry name" value="lambda repressor-like DNA-binding domains"/>
    <property type="match status" value="1"/>
</dbReference>
<dbReference type="SMART" id="SM00530">
    <property type="entry name" value="HTH_XRE"/>
    <property type="match status" value="1"/>
</dbReference>
<reference evidence="4" key="1">
    <citation type="journal article" date="2019" name="Int. J. Syst. Evol. Microbiol.">
        <title>The Global Catalogue of Microorganisms (GCM) 10K type strain sequencing project: providing services to taxonomists for standard genome sequencing and annotation.</title>
        <authorList>
            <consortium name="The Broad Institute Genomics Platform"/>
            <consortium name="The Broad Institute Genome Sequencing Center for Infectious Disease"/>
            <person name="Wu L."/>
            <person name="Ma J."/>
        </authorList>
    </citation>
    <scope>NUCLEOTIDE SEQUENCE [LARGE SCALE GENOMIC DNA]</scope>
    <source>
        <strain evidence="4">JCM 17017</strain>
    </source>
</reference>
<protein>
    <recommendedName>
        <fullName evidence="2">HTH cro/C1-type domain-containing protein</fullName>
    </recommendedName>
</protein>
<dbReference type="Proteomes" id="UP001501624">
    <property type="component" value="Unassembled WGS sequence"/>
</dbReference>
<evidence type="ECO:0000256" key="1">
    <source>
        <dbReference type="ARBA" id="ARBA00023125"/>
    </source>
</evidence>
<dbReference type="EMBL" id="BAABCM010000013">
    <property type="protein sequence ID" value="GAA3843083.1"/>
    <property type="molecule type" value="Genomic_DNA"/>
</dbReference>
<accession>A0ABP7JFY9</accession>
<dbReference type="PANTHER" id="PTHR46797:SF1">
    <property type="entry name" value="METHYLPHOSPHONATE SYNTHASE"/>
    <property type="match status" value="1"/>
</dbReference>
<keyword evidence="1" id="KW-0238">DNA-binding</keyword>
<organism evidence="3 4">
    <name type="scientific">Amycolatopsis tucumanensis</name>
    <dbReference type="NCBI Taxonomy" id="401106"/>
    <lineage>
        <taxon>Bacteria</taxon>
        <taxon>Bacillati</taxon>
        <taxon>Actinomycetota</taxon>
        <taxon>Actinomycetes</taxon>
        <taxon>Pseudonocardiales</taxon>
        <taxon>Pseudonocardiaceae</taxon>
        <taxon>Amycolatopsis</taxon>
    </lineage>
</organism>
<dbReference type="InterPro" id="IPR050807">
    <property type="entry name" value="TransReg_Diox_bact_type"/>
</dbReference>
<evidence type="ECO:0000313" key="3">
    <source>
        <dbReference type="EMBL" id="GAA3843083.1"/>
    </source>
</evidence>
<gene>
    <name evidence="3" type="ORF">GCM10022380_71680</name>
</gene>
<comment type="caution">
    <text evidence="3">The sequence shown here is derived from an EMBL/GenBank/DDBJ whole genome shotgun (WGS) entry which is preliminary data.</text>
</comment>
<dbReference type="InterPro" id="IPR001387">
    <property type="entry name" value="Cro/C1-type_HTH"/>
</dbReference>
<feature type="domain" description="HTH cro/C1-type" evidence="2">
    <location>
        <begin position="17"/>
        <end position="71"/>
    </location>
</feature>
<dbReference type="CDD" id="cd00093">
    <property type="entry name" value="HTH_XRE"/>
    <property type="match status" value="1"/>
</dbReference>
<dbReference type="RefSeq" id="WP_237338324.1">
    <property type="nucleotide sequence ID" value="NZ_BAABCM010000013.1"/>
</dbReference>
<dbReference type="PANTHER" id="PTHR46797">
    <property type="entry name" value="HTH-TYPE TRANSCRIPTIONAL REGULATOR"/>
    <property type="match status" value="1"/>
</dbReference>
<proteinExistence type="predicted"/>
<dbReference type="Pfam" id="PF13560">
    <property type="entry name" value="HTH_31"/>
    <property type="match status" value="1"/>
</dbReference>
<dbReference type="SUPFAM" id="SSF47413">
    <property type="entry name" value="lambda repressor-like DNA-binding domains"/>
    <property type="match status" value="1"/>
</dbReference>
<evidence type="ECO:0000259" key="2">
    <source>
        <dbReference type="PROSITE" id="PS50943"/>
    </source>
</evidence>
<sequence length="80" mass="9309">MEKSIYSAEYQQVCELLRQLRREAGLTQVQVAEALGVPQSFVSRYESGQRRLDIVELRHVTDALQVRFPEFLEQLGPTWN</sequence>
<dbReference type="PROSITE" id="PS50943">
    <property type="entry name" value="HTH_CROC1"/>
    <property type="match status" value="1"/>
</dbReference>
<keyword evidence="4" id="KW-1185">Reference proteome</keyword>
<evidence type="ECO:0000313" key="4">
    <source>
        <dbReference type="Proteomes" id="UP001501624"/>
    </source>
</evidence>
<name>A0ABP7JFY9_9PSEU</name>